<accession>A0A6L3V872</accession>
<dbReference type="OrthoDB" id="2351076at2"/>
<evidence type="ECO:0000313" key="2">
    <source>
        <dbReference type="Proteomes" id="UP000481030"/>
    </source>
</evidence>
<organism evidence="1 2">
    <name type="scientific">Cytobacillus depressus</name>
    <dbReference type="NCBI Taxonomy" id="1602942"/>
    <lineage>
        <taxon>Bacteria</taxon>
        <taxon>Bacillati</taxon>
        <taxon>Bacillota</taxon>
        <taxon>Bacilli</taxon>
        <taxon>Bacillales</taxon>
        <taxon>Bacillaceae</taxon>
        <taxon>Cytobacillus</taxon>
    </lineage>
</organism>
<comment type="caution">
    <text evidence="1">The sequence shown here is derived from an EMBL/GenBank/DDBJ whole genome shotgun (WGS) entry which is preliminary data.</text>
</comment>
<evidence type="ECO:0008006" key="3">
    <source>
        <dbReference type="Google" id="ProtNLM"/>
    </source>
</evidence>
<dbReference type="Proteomes" id="UP000481030">
    <property type="component" value="Unassembled WGS sequence"/>
</dbReference>
<gene>
    <name evidence="1" type="ORF">F7731_10635</name>
</gene>
<name>A0A6L3V872_9BACI</name>
<dbReference type="RefSeq" id="WP_151534753.1">
    <property type="nucleotide sequence ID" value="NZ_WBOS01000003.1"/>
</dbReference>
<dbReference type="EMBL" id="WBOS01000003">
    <property type="protein sequence ID" value="KAB2336797.1"/>
    <property type="molecule type" value="Genomic_DNA"/>
</dbReference>
<keyword evidence="2" id="KW-1185">Reference proteome</keyword>
<dbReference type="AlphaFoldDB" id="A0A6L3V872"/>
<protein>
    <recommendedName>
        <fullName evidence="3">Flagellar hook-length control protein FliK</fullName>
    </recommendedName>
</protein>
<evidence type="ECO:0000313" key="1">
    <source>
        <dbReference type="EMBL" id="KAB2336797.1"/>
    </source>
</evidence>
<sequence>MQVNNLFMGLPLQINDSTSSFRAGEVVQAVIKERLDQNQATVMMKGQEFTAKFEGNIPPTDRFFVSVVRFDENGQVIIKPSSAPPANNSINDMLKMGVDPASHPELRESIQFLTNKGYRLDKEAIANLKQFLEKSPGSFEDKLKTIQGLAQRKLEITVAHLSAVHSALNGKGAVSLLFNSFQDLLEELGQFHSDQGINLLQASESIIDSRGLDVQVESNDLASSNNMKTEIANENIEEPSQLQKGDTLIDERPIMDEVAQTLNLASKNILVTEITKKLSQMTINFNTMKRDAVKFLDHINHTFVENKPIPAAQVKQLLESAINKLDNAILKGDYMLYTDMGTEKELLSASSQLAKARDLIAKGSHTEANQIVKEVKALLDTIHFKPAVSKVMHFVSEQSLLQKEMNASRPLINELQQVMKPIFEQENSARHMFETVKRMGLVHENQTANVLIGNSKGETEPNLKSALMKLIQLEEGQPRTVQPLEQALTNLTGQQLLNKPDSSGMQNLFMQLPLMLENKMENVKVFVNSQKKGKGIDWENCSLYFVLETKKLGEIGILVNANNRNLSITLKTNRQGLAAKAEKFMDASIDRLNEIGYKVGTIHFKPFGDQVEENKIMTAPKVETQTSLERGYDFKV</sequence>
<reference evidence="1 2" key="1">
    <citation type="journal article" date="2016" name="Antonie Van Leeuwenhoek">
        <title>Bacillus depressus sp. nov., isolated from soil of a sunflower field.</title>
        <authorList>
            <person name="Wei X."/>
            <person name="Xin D."/>
            <person name="Xin Y."/>
            <person name="Zhang H."/>
            <person name="Wang T."/>
            <person name="Zhang J."/>
        </authorList>
    </citation>
    <scope>NUCLEOTIDE SEQUENCE [LARGE SCALE GENOMIC DNA]</scope>
    <source>
        <strain evidence="1 2">BZ1</strain>
    </source>
</reference>
<proteinExistence type="predicted"/>